<reference evidence="2 3" key="1">
    <citation type="submission" date="2024-02" db="EMBL/GenBank/DDBJ databases">
        <authorList>
            <person name="Chen Y."/>
            <person name="Shah S."/>
            <person name="Dougan E. K."/>
            <person name="Thang M."/>
            <person name="Chan C."/>
        </authorList>
    </citation>
    <scope>NUCLEOTIDE SEQUENCE [LARGE SCALE GENOMIC DNA]</scope>
</reference>
<dbReference type="Proteomes" id="UP001642484">
    <property type="component" value="Unassembled WGS sequence"/>
</dbReference>
<name>A0ABP0MMA3_9DINO</name>
<feature type="signal peptide" evidence="1">
    <location>
        <begin position="1"/>
        <end position="25"/>
    </location>
</feature>
<evidence type="ECO:0000256" key="1">
    <source>
        <dbReference type="SAM" id="SignalP"/>
    </source>
</evidence>
<accession>A0ABP0MMA3</accession>
<keyword evidence="3" id="KW-1185">Reference proteome</keyword>
<evidence type="ECO:0000313" key="2">
    <source>
        <dbReference type="EMBL" id="CAK9052328.1"/>
    </source>
</evidence>
<sequence>MAFGLTKRKAALLLFHGAPVLLLHCWDYISQQLTVADSEWSRDLDVFELFSGHGELGRQCRDAGFDVRTSDITKGKLHDIMTPEGFMLVLKGVLRLRYNGQLWLGVPCNSWVFMSSSTTKRTSSNHGIMGDEGVESVASGNIIAARVALLCMVAVIRNCYWCAEQPSSSCLKECPYISHVLTSVGPNFMKRTWMGAYGHWAAKPSQLWGSWWLGC</sequence>
<feature type="chain" id="PRO_5046968032" evidence="1">
    <location>
        <begin position="26"/>
        <end position="215"/>
    </location>
</feature>
<comment type="caution">
    <text evidence="2">The sequence shown here is derived from an EMBL/GenBank/DDBJ whole genome shotgun (WGS) entry which is preliminary data.</text>
</comment>
<protein>
    <submittedName>
        <fullName evidence="2">Uncharacterized protein</fullName>
    </submittedName>
</protein>
<evidence type="ECO:0000313" key="3">
    <source>
        <dbReference type="Proteomes" id="UP001642484"/>
    </source>
</evidence>
<organism evidence="2 3">
    <name type="scientific">Durusdinium trenchii</name>
    <dbReference type="NCBI Taxonomy" id="1381693"/>
    <lineage>
        <taxon>Eukaryota</taxon>
        <taxon>Sar</taxon>
        <taxon>Alveolata</taxon>
        <taxon>Dinophyceae</taxon>
        <taxon>Suessiales</taxon>
        <taxon>Symbiodiniaceae</taxon>
        <taxon>Durusdinium</taxon>
    </lineage>
</organism>
<dbReference type="EMBL" id="CAXAMN010018358">
    <property type="protein sequence ID" value="CAK9052328.1"/>
    <property type="molecule type" value="Genomic_DNA"/>
</dbReference>
<gene>
    <name evidence="2" type="ORF">CCMP2556_LOCUS26412</name>
</gene>
<keyword evidence="1" id="KW-0732">Signal</keyword>
<proteinExistence type="predicted"/>